<evidence type="ECO:0000259" key="10">
    <source>
        <dbReference type="Pfam" id="PF00909"/>
    </source>
</evidence>
<feature type="transmembrane region" description="Helical" evidence="9">
    <location>
        <begin position="345"/>
        <end position="366"/>
    </location>
</feature>
<dbReference type="Pfam" id="PF00909">
    <property type="entry name" value="Ammonium_transp"/>
    <property type="match status" value="1"/>
</dbReference>
<reference evidence="11" key="1">
    <citation type="submission" date="2023-08" db="EMBL/GenBank/DDBJ databases">
        <authorList>
            <person name="Audoor S."/>
            <person name="Bilcke G."/>
        </authorList>
    </citation>
    <scope>NUCLEOTIDE SEQUENCE</scope>
</reference>
<keyword evidence="4 9" id="KW-0812">Transmembrane</keyword>
<feature type="transmembrane region" description="Helical" evidence="9">
    <location>
        <begin position="148"/>
        <end position="168"/>
    </location>
</feature>
<comment type="subcellular location">
    <subcellularLocation>
        <location evidence="1">Membrane</location>
        <topology evidence="1">Multi-pass membrane protein</topology>
    </subcellularLocation>
</comment>
<feature type="transmembrane region" description="Helical" evidence="9">
    <location>
        <begin position="75"/>
        <end position="92"/>
    </location>
</feature>
<dbReference type="GO" id="GO:0005886">
    <property type="term" value="C:plasma membrane"/>
    <property type="evidence" value="ECO:0007669"/>
    <property type="project" value="TreeGrafter"/>
</dbReference>
<dbReference type="EMBL" id="CAKOGP040002225">
    <property type="protein sequence ID" value="CAJ1965782.1"/>
    <property type="molecule type" value="Genomic_DNA"/>
</dbReference>
<evidence type="ECO:0000313" key="11">
    <source>
        <dbReference type="EMBL" id="CAJ1965782.1"/>
    </source>
</evidence>
<proteinExistence type="inferred from homology"/>
<evidence type="ECO:0000256" key="2">
    <source>
        <dbReference type="ARBA" id="ARBA00005887"/>
    </source>
</evidence>
<dbReference type="Gene3D" id="1.10.3430.10">
    <property type="entry name" value="Ammonium transporter AmtB like domains"/>
    <property type="match status" value="1"/>
</dbReference>
<evidence type="ECO:0000256" key="8">
    <source>
        <dbReference type="SAM" id="MobiDB-lite"/>
    </source>
</evidence>
<evidence type="ECO:0000256" key="1">
    <source>
        <dbReference type="ARBA" id="ARBA00004141"/>
    </source>
</evidence>
<accession>A0AAD2G7X3</accession>
<evidence type="ECO:0000256" key="6">
    <source>
        <dbReference type="ARBA" id="ARBA00023136"/>
    </source>
</evidence>
<feature type="transmembrane region" description="Helical" evidence="9">
    <location>
        <begin position="188"/>
        <end position="205"/>
    </location>
</feature>
<organism evidence="11 12">
    <name type="scientific">Cylindrotheca closterium</name>
    <dbReference type="NCBI Taxonomy" id="2856"/>
    <lineage>
        <taxon>Eukaryota</taxon>
        <taxon>Sar</taxon>
        <taxon>Stramenopiles</taxon>
        <taxon>Ochrophyta</taxon>
        <taxon>Bacillariophyta</taxon>
        <taxon>Bacillariophyceae</taxon>
        <taxon>Bacillariophycidae</taxon>
        <taxon>Bacillariales</taxon>
        <taxon>Bacillariaceae</taxon>
        <taxon>Cylindrotheca</taxon>
    </lineage>
</organism>
<feature type="transmembrane region" description="Helical" evidence="9">
    <location>
        <begin position="122"/>
        <end position="141"/>
    </location>
</feature>
<keyword evidence="7" id="KW-0924">Ammonia transport</keyword>
<feature type="transmembrane region" description="Helical" evidence="9">
    <location>
        <begin position="255"/>
        <end position="278"/>
    </location>
</feature>
<dbReference type="GO" id="GO:0097272">
    <property type="term" value="P:ammonium homeostasis"/>
    <property type="evidence" value="ECO:0007669"/>
    <property type="project" value="TreeGrafter"/>
</dbReference>
<dbReference type="SUPFAM" id="SSF111352">
    <property type="entry name" value="Ammonium transporter"/>
    <property type="match status" value="1"/>
</dbReference>
<feature type="transmembrane region" description="Helical" evidence="9">
    <location>
        <begin position="34"/>
        <end position="54"/>
    </location>
</feature>
<gene>
    <name evidence="11" type="ORF">CYCCA115_LOCUS21374</name>
</gene>
<sequence>MADSFTCDSLAGSCEKLDNLFSVNAYSEQWKDDATWILTSSFVILTMQSGFGLLEIGASSAGNEVNTMLKNVADILFGALAFYCVGYGIAYGRPSNSFMGLGDFFPDGDVDAVSSGILYSRYLFQLSFAATSATIVSGCIAMRMRFEVYCIFAFYAVVIYSFVAHWVWAPGGWLFEMGFHDFAGGAAVHLHGAVNGLIAILFVGPRRGRFDGSRPASDFEESSPTSMLFGLFMLWWGWIGFNCGSTFGITNDKWIVAARAGVITLNTASAGGLTAMIYSRYRSGGKHIHPGDVVNGILGALVTSSPTCATTHTWDPLIFGALGSLFTNFINDTVMKKWLQLDDPVGAVGVHLGGGMWGCIAVGLFADKNLTGAGIDVSGLFRGGGFELMGRQLIGIVAISGWSMLTMPPFFYLVGVLFSRDWKDPRKGLRHEFVQMDRHIHGCTEDPTDLITVEIQKALELRDSLMVSHRRTEQGMLTGIRISNVRQIHTHNLNIPSGNDDDLDATASPDSASNTSQEETI</sequence>
<feature type="transmembrane region" description="Helical" evidence="9">
    <location>
        <begin position="226"/>
        <end position="249"/>
    </location>
</feature>
<keyword evidence="12" id="KW-1185">Reference proteome</keyword>
<dbReference type="InterPro" id="IPR029020">
    <property type="entry name" value="Ammonium/urea_transptr"/>
</dbReference>
<dbReference type="InterPro" id="IPR018047">
    <property type="entry name" value="Ammonium_transpt_CS"/>
</dbReference>
<comment type="caution">
    <text evidence="11">The sequence shown here is derived from an EMBL/GenBank/DDBJ whole genome shotgun (WGS) entry which is preliminary data.</text>
</comment>
<name>A0AAD2G7X3_9STRA</name>
<comment type="similarity">
    <text evidence="2">Belongs to the ammonia transporter channel (TC 1.A.11.2) family.</text>
</comment>
<dbReference type="InterPro" id="IPR024041">
    <property type="entry name" value="NH4_transpt_AmtB-like_dom"/>
</dbReference>
<evidence type="ECO:0000256" key="5">
    <source>
        <dbReference type="ARBA" id="ARBA00022989"/>
    </source>
</evidence>
<evidence type="ECO:0000313" key="12">
    <source>
        <dbReference type="Proteomes" id="UP001295423"/>
    </source>
</evidence>
<protein>
    <recommendedName>
        <fullName evidence="10">Ammonium transporter AmtB-like domain-containing protein</fullName>
    </recommendedName>
</protein>
<keyword evidence="3" id="KW-0813">Transport</keyword>
<feature type="domain" description="Ammonium transporter AmtB-like" evidence="10">
    <location>
        <begin position="36"/>
        <end position="418"/>
    </location>
</feature>
<feature type="region of interest" description="Disordered" evidence="8">
    <location>
        <begin position="493"/>
        <end position="521"/>
    </location>
</feature>
<keyword evidence="6 9" id="KW-0472">Membrane</keyword>
<dbReference type="Proteomes" id="UP001295423">
    <property type="component" value="Unassembled WGS sequence"/>
</dbReference>
<dbReference type="GO" id="GO:0008519">
    <property type="term" value="F:ammonium channel activity"/>
    <property type="evidence" value="ECO:0007669"/>
    <property type="project" value="InterPro"/>
</dbReference>
<evidence type="ECO:0000256" key="7">
    <source>
        <dbReference type="ARBA" id="ARBA00023177"/>
    </source>
</evidence>
<dbReference type="PROSITE" id="PS01219">
    <property type="entry name" value="AMMONIUM_TRANSP"/>
    <property type="match status" value="1"/>
</dbReference>
<feature type="compositionally biased region" description="Polar residues" evidence="8">
    <location>
        <begin position="508"/>
        <end position="521"/>
    </location>
</feature>
<dbReference type="PANTHER" id="PTHR11730">
    <property type="entry name" value="AMMONIUM TRANSPORTER"/>
    <property type="match status" value="1"/>
</dbReference>
<feature type="transmembrane region" description="Helical" evidence="9">
    <location>
        <begin position="393"/>
        <end position="418"/>
    </location>
</feature>
<evidence type="ECO:0000256" key="3">
    <source>
        <dbReference type="ARBA" id="ARBA00022448"/>
    </source>
</evidence>
<dbReference type="PANTHER" id="PTHR11730:SF58">
    <property type="entry name" value="AMMONIUM TRANSPORTER"/>
    <property type="match status" value="1"/>
</dbReference>
<dbReference type="AlphaFoldDB" id="A0AAD2G7X3"/>
<keyword evidence="5 9" id="KW-1133">Transmembrane helix</keyword>
<dbReference type="FunFam" id="1.10.3430.10:FF:000008">
    <property type="entry name" value="Ammonium transporter"/>
    <property type="match status" value="1"/>
</dbReference>
<evidence type="ECO:0000256" key="9">
    <source>
        <dbReference type="SAM" id="Phobius"/>
    </source>
</evidence>
<evidence type="ECO:0000256" key="4">
    <source>
        <dbReference type="ARBA" id="ARBA00022692"/>
    </source>
</evidence>